<proteinExistence type="predicted"/>
<organism evidence="1">
    <name type="scientific">Solanum chacoense</name>
    <name type="common">Chaco potato</name>
    <dbReference type="NCBI Taxonomy" id="4108"/>
    <lineage>
        <taxon>Eukaryota</taxon>
        <taxon>Viridiplantae</taxon>
        <taxon>Streptophyta</taxon>
        <taxon>Embryophyta</taxon>
        <taxon>Tracheophyta</taxon>
        <taxon>Spermatophyta</taxon>
        <taxon>Magnoliopsida</taxon>
        <taxon>eudicotyledons</taxon>
        <taxon>Gunneridae</taxon>
        <taxon>Pentapetalae</taxon>
        <taxon>asterids</taxon>
        <taxon>lamiids</taxon>
        <taxon>Solanales</taxon>
        <taxon>Solanaceae</taxon>
        <taxon>Solanoideae</taxon>
        <taxon>Solaneae</taxon>
        <taxon>Solanum</taxon>
    </lineage>
</organism>
<reference evidence="1" key="1">
    <citation type="submission" date="2015-12" db="EMBL/GenBank/DDBJ databases">
        <title>Gene expression during late stages of embryo sac development: a critical building block for successful pollen-pistil interactions.</title>
        <authorList>
            <person name="Liu Y."/>
            <person name="Joly V."/>
            <person name="Sabar M."/>
            <person name="Matton D.P."/>
        </authorList>
    </citation>
    <scope>NUCLEOTIDE SEQUENCE</scope>
</reference>
<sequence length="104" mass="12492">MEKMVVNKEEIKQEIWWQVKAGNNSLWYDNWTQQGALYYIEEAVPERSALEVRSFITNDEWDQEKLKSVLSEDMARYIMDSIKHFNTEGIDHAWWMENAKGEFL</sequence>
<evidence type="ECO:0000313" key="1">
    <source>
        <dbReference type="EMBL" id="JAP19040.1"/>
    </source>
</evidence>
<accession>A0A0V0HGK0</accession>
<name>A0A0V0HGK0_SOLCH</name>
<dbReference type="EMBL" id="GEDG01020536">
    <property type="protein sequence ID" value="JAP19040.1"/>
    <property type="molecule type" value="Transcribed_RNA"/>
</dbReference>
<protein>
    <submittedName>
        <fullName evidence="1">Putative ovule protein</fullName>
    </submittedName>
</protein>
<dbReference type="AlphaFoldDB" id="A0A0V0HGK0"/>